<evidence type="ECO:0000313" key="2">
    <source>
        <dbReference type="Proteomes" id="UP000095746"/>
    </source>
</evidence>
<accession>A0A174Q6B6</accession>
<dbReference type="InterPro" id="IPR058240">
    <property type="entry name" value="rSAM_sf"/>
</dbReference>
<dbReference type="SUPFAM" id="SSF102114">
    <property type="entry name" value="Radical SAM enzymes"/>
    <property type="match status" value="1"/>
</dbReference>
<organism evidence="1 2">
    <name type="scientific">Flavonifractor plautii</name>
    <name type="common">Fusobacterium plautii</name>
    <dbReference type="NCBI Taxonomy" id="292800"/>
    <lineage>
        <taxon>Bacteria</taxon>
        <taxon>Bacillati</taxon>
        <taxon>Bacillota</taxon>
        <taxon>Clostridia</taxon>
        <taxon>Eubacteriales</taxon>
        <taxon>Oscillospiraceae</taxon>
        <taxon>Flavonifractor</taxon>
    </lineage>
</organism>
<sequence length="145" mass="15880">MLDLGPENVTVHTLALKKGSRLMEEGGGLPSGAAVADMLDFAWAALRGAGQRPYYLYRQKYMSGSFENVGWCRPGAESLYNICMMEELHTIVSLGGGGVTKLVDRATGYIERLANAKYPQEYIQKIDAICADKARVAQFYAAHGR</sequence>
<dbReference type="EC" id="1.3.99.22" evidence="1"/>
<dbReference type="GO" id="GO:0016491">
    <property type="term" value="F:oxidoreductase activity"/>
    <property type="evidence" value="ECO:0007669"/>
    <property type="project" value="UniProtKB-KW"/>
</dbReference>
<name>A0A174Q6B6_FLAPL</name>
<keyword evidence="1" id="KW-0560">Oxidoreductase</keyword>
<proteinExistence type="predicted"/>
<evidence type="ECO:0000313" key="1">
    <source>
        <dbReference type="EMBL" id="CUP67376.1"/>
    </source>
</evidence>
<reference evidence="1 2" key="1">
    <citation type="submission" date="2015-09" db="EMBL/GenBank/DDBJ databases">
        <authorList>
            <consortium name="Pathogen Informatics"/>
        </authorList>
    </citation>
    <scope>NUCLEOTIDE SEQUENCE [LARGE SCALE GENOMIC DNA]</scope>
    <source>
        <strain evidence="1 2">2789STDY5608854</strain>
    </source>
</reference>
<gene>
    <name evidence="1" type="primary">hemZ</name>
    <name evidence="1" type="ORF">ERS852411_03454</name>
</gene>
<dbReference type="AlphaFoldDB" id="A0A174Q6B6"/>
<protein>
    <submittedName>
        <fullName evidence="1">Oxygen-independent coproporphyrinogen-III oxidase 2</fullName>
        <ecNumber evidence="1">1.3.99.22</ecNumber>
    </submittedName>
</protein>
<dbReference type="EMBL" id="CYZT01000447">
    <property type="protein sequence ID" value="CUP67376.1"/>
    <property type="molecule type" value="Genomic_DNA"/>
</dbReference>
<dbReference type="Proteomes" id="UP000095746">
    <property type="component" value="Unassembled WGS sequence"/>
</dbReference>